<protein>
    <submittedName>
        <fullName evidence="2">Uncharacterized protein</fullName>
    </submittedName>
</protein>
<proteinExistence type="predicted"/>
<evidence type="ECO:0000313" key="2">
    <source>
        <dbReference type="EMBL" id="URD72791.1"/>
    </source>
</evidence>
<keyword evidence="3" id="KW-1185">Reference proteome</keyword>
<dbReference type="EMBL" id="CP097502">
    <property type="protein sequence ID" value="URD72791.1"/>
    <property type="molecule type" value="Genomic_DNA"/>
</dbReference>
<dbReference type="AlphaFoldDB" id="A0A9E7E981"/>
<name>A0A9E7E981_9LILI</name>
<sequence length="102" mass="10960">MKFHCCRCQPVQTSRILLSQFVRNHTSEMFGCLPEIYMKFSGDAERTFAAEAEASSSSQKPGMVKDSEQSCSGSEGAGTSGRLAGRTEEGPLTTDWAGSGQT</sequence>
<feature type="region of interest" description="Disordered" evidence="1">
    <location>
        <begin position="51"/>
        <end position="102"/>
    </location>
</feature>
<accession>A0A9E7E981</accession>
<reference evidence="2" key="1">
    <citation type="submission" date="2022-05" db="EMBL/GenBank/DDBJ databases">
        <title>The Musa troglodytarum L. genome provides insights into the mechanism of non-climacteric behaviour and enrichment of carotenoids.</title>
        <authorList>
            <person name="Wang J."/>
        </authorList>
    </citation>
    <scope>NUCLEOTIDE SEQUENCE</scope>
    <source>
        <tissue evidence="2">Leaf</tissue>
    </source>
</reference>
<organism evidence="2 3">
    <name type="scientific">Musa troglodytarum</name>
    <name type="common">fe'i banana</name>
    <dbReference type="NCBI Taxonomy" id="320322"/>
    <lineage>
        <taxon>Eukaryota</taxon>
        <taxon>Viridiplantae</taxon>
        <taxon>Streptophyta</taxon>
        <taxon>Embryophyta</taxon>
        <taxon>Tracheophyta</taxon>
        <taxon>Spermatophyta</taxon>
        <taxon>Magnoliopsida</taxon>
        <taxon>Liliopsida</taxon>
        <taxon>Zingiberales</taxon>
        <taxon>Musaceae</taxon>
        <taxon>Musa</taxon>
    </lineage>
</organism>
<dbReference type="Proteomes" id="UP001055439">
    <property type="component" value="Chromosome 1"/>
</dbReference>
<evidence type="ECO:0000313" key="3">
    <source>
        <dbReference type="Proteomes" id="UP001055439"/>
    </source>
</evidence>
<gene>
    <name evidence="2" type="ORF">MUK42_34857</name>
</gene>
<evidence type="ECO:0000256" key="1">
    <source>
        <dbReference type="SAM" id="MobiDB-lite"/>
    </source>
</evidence>